<dbReference type="PROSITE" id="PS00095">
    <property type="entry name" value="C5_MTASE_2"/>
    <property type="match status" value="1"/>
</dbReference>
<dbReference type="EMBL" id="BAABDQ010000006">
    <property type="protein sequence ID" value="GAA3550534.1"/>
    <property type="molecule type" value="Genomic_DNA"/>
</dbReference>
<gene>
    <name evidence="6" type="ORF">GCM10022419_033460</name>
</gene>
<dbReference type="PANTHER" id="PTHR10629:SF52">
    <property type="entry name" value="DNA (CYTOSINE-5)-METHYLTRANSFERASE 1"/>
    <property type="match status" value="1"/>
</dbReference>
<keyword evidence="5" id="KW-0680">Restriction system</keyword>
<dbReference type="EC" id="2.1.1.37" evidence="1"/>
<comment type="caution">
    <text evidence="6">The sequence shown here is derived from an EMBL/GenBank/DDBJ whole genome shotgun (WGS) entry which is preliminary data.</text>
</comment>
<dbReference type="PANTHER" id="PTHR10629">
    <property type="entry name" value="CYTOSINE-SPECIFIC METHYLTRANSFERASE"/>
    <property type="match status" value="1"/>
</dbReference>
<protein>
    <recommendedName>
        <fullName evidence="1">DNA (cytosine-5-)-methyltransferase</fullName>
        <ecNumber evidence="1">2.1.1.37</ecNumber>
    </recommendedName>
</protein>
<evidence type="ECO:0000256" key="3">
    <source>
        <dbReference type="ARBA" id="ARBA00022679"/>
    </source>
</evidence>
<evidence type="ECO:0000313" key="6">
    <source>
        <dbReference type="EMBL" id="GAA3550534.1"/>
    </source>
</evidence>
<dbReference type="InterPro" id="IPR029063">
    <property type="entry name" value="SAM-dependent_MTases_sf"/>
</dbReference>
<organism evidence="6 7">
    <name type="scientific">Nonomuraea rosea</name>
    <dbReference type="NCBI Taxonomy" id="638574"/>
    <lineage>
        <taxon>Bacteria</taxon>
        <taxon>Bacillati</taxon>
        <taxon>Actinomycetota</taxon>
        <taxon>Actinomycetes</taxon>
        <taxon>Streptosporangiales</taxon>
        <taxon>Streptosporangiaceae</taxon>
        <taxon>Nonomuraea</taxon>
    </lineage>
</organism>
<evidence type="ECO:0000256" key="2">
    <source>
        <dbReference type="ARBA" id="ARBA00022603"/>
    </source>
</evidence>
<dbReference type="GO" id="GO:0008168">
    <property type="term" value="F:methyltransferase activity"/>
    <property type="evidence" value="ECO:0007669"/>
    <property type="project" value="UniProtKB-KW"/>
</dbReference>
<reference evidence="7" key="1">
    <citation type="journal article" date="2019" name="Int. J. Syst. Evol. Microbiol.">
        <title>The Global Catalogue of Microorganisms (GCM) 10K type strain sequencing project: providing services to taxonomists for standard genome sequencing and annotation.</title>
        <authorList>
            <consortium name="The Broad Institute Genomics Platform"/>
            <consortium name="The Broad Institute Genome Sequencing Center for Infectious Disease"/>
            <person name="Wu L."/>
            <person name="Ma J."/>
        </authorList>
    </citation>
    <scope>NUCLEOTIDE SEQUENCE [LARGE SCALE GENOMIC DNA]</scope>
    <source>
        <strain evidence="7">JCM 17326</strain>
    </source>
</reference>
<keyword evidence="4" id="KW-0949">S-adenosyl-L-methionine</keyword>
<dbReference type="InterPro" id="IPR031303">
    <property type="entry name" value="C5_meth_CS"/>
</dbReference>
<dbReference type="Gene3D" id="3.90.120.10">
    <property type="entry name" value="DNA Methylase, subunit A, domain 2"/>
    <property type="match status" value="1"/>
</dbReference>
<evidence type="ECO:0000256" key="5">
    <source>
        <dbReference type="ARBA" id="ARBA00022747"/>
    </source>
</evidence>
<keyword evidence="2 6" id="KW-0489">Methyltransferase</keyword>
<dbReference type="SUPFAM" id="SSF53335">
    <property type="entry name" value="S-adenosyl-L-methionine-dependent methyltransferases"/>
    <property type="match status" value="1"/>
</dbReference>
<evidence type="ECO:0000256" key="1">
    <source>
        <dbReference type="ARBA" id="ARBA00011975"/>
    </source>
</evidence>
<proteinExistence type="predicted"/>
<dbReference type="Pfam" id="PF00145">
    <property type="entry name" value="DNA_methylase"/>
    <property type="match status" value="2"/>
</dbReference>
<name>A0ABP6WES4_9ACTN</name>
<dbReference type="InterPro" id="IPR001525">
    <property type="entry name" value="C5_MeTfrase"/>
</dbReference>
<dbReference type="InterPro" id="IPR050390">
    <property type="entry name" value="C5-Methyltransferase"/>
</dbReference>
<evidence type="ECO:0000313" key="7">
    <source>
        <dbReference type="Proteomes" id="UP001500630"/>
    </source>
</evidence>
<dbReference type="GO" id="GO:0032259">
    <property type="term" value="P:methylation"/>
    <property type="evidence" value="ECO:0007669"/>
    <property type="project" value="UniProtKB-KW"/>
</dbReference>
<keyword evidence="7" id="KW-1185">Reference proteome</keyword>
<keyword evidence="3" id="KW-0808">Transferase</keyword>
<dbReference type="Proteomes" id="UP001500630">
    <property type="component" value="Unassembled WGS sequence"/>
</dbReference>
<dbReference type="RefSeq" id="WP_345562681.1">
    <property type="nucleotide sequence ID" value="NZ_BAABDQ010000006.1"/>
</dbReference>
<dbReference type="Gene3D" id="3.40.50.150">
    <property type="entry name" value="Vaccinia Virus protein VP39"/>
    <property type="match status" value="1"/>
</dbReference>
<sequence>MTLSIMDWFCGAGGSSQGAHSVPGVEVTRAANHWARAIESHAANFPNTDHWRGDIRDAPVDRWPVTDIFWASPECPQWSVARGKRRDFDATLQGTLFDEPERDEEAERSRALMEEVPLYLRGVQDRGGLVLAGVVENVVDVRAWDQWDRWIGEIRKLGYKTRTIAINSMHAPAVRTLAAPQSRDRLYVAYWHRSLGRNPDWDRWLRPSAYCATCDEWVTAMQVFKQTGADMGRYRQQYIYRCPRSTCRNAIVEPFALPALYAIDWTLPGQRIGDRAKPLADKTLARIRAGLVKYARPISLEAAGNTFERRPGVRTWPVDEPLTTQTTTSTKAIAVPPMIVPAGGTWRNDATSVDEPMPTRTTRENDAVAIPPFLVPLRSGRNRSLRADTDPLATIVADGGNHGLVVPPLLVPVEGREGKEASAADAPLRTQTARNETGLAWLPFVAELRGGGSDARTVMEALATVTASGNHHGLVTPPGFVMRNNTPRGGAAHLCTPFNEPLRSLTTAGHQSLVTWESLLVPYWGKGNARPMNEPIGTLTTRDKYAVVNGLDDVSLDDVLFRMLEPHEIGRAMAFATDYTVLGNKREKVRQYGNAVTPPVAETIVSALVECITGEALERAS</sequence>
<evidence type="ECO:0000256" key="4">
    <source>
        <dbReference type="ARBA" id="ARBA00022691"/>
    </source>
</evidence>
<accession>A0ABP6WES4</accession>